<comment type="caution">
    <text evidence="1">The sequence shown here is derived from an EMBL/GenBank/DDBJ whole genome shotgun (WGS) entry which is preliminary data.</text>
</comment>
<dbReference type="Proteomes" id="UP001396898">
    <property type="component" value="Unassembled WGS sequence"/>
</dbReference>
<reference evidence="1 2" key="1">
    <citation type="submission" date="2023-01" db="EMBL/GenBank/DDBJ databases">
        <title>Analysis of 21 Apiospora genomes using comparative genomics revels a genus with tremendous synthesis potential of carbohydrate active enzymes and secondary metabolites.</title>
        <authorList>
            <person name="Sorensen T."/>
        </authorList>
    </citation>
    <scope>NUCLEOTIDE SEQUENCE [LARGE SCALE GENOMIC DNA]</scope>
    <source>
        <strain evidence="1 2">CBS 20057</strain>
    </source>
</reference>
<gene>
    <name evidence="1" type="ORF">PG991_001724</name>
</gene>
<evidence type="ECO:0000313" key="2">
    <source>
        <dbReference type="Proteomes" id="UP001396898"/>
    </source>
</evidence>
<proteinExistence type="predicted"/>
<evidence type="ECO:0000313" key="1">
    <source>
        <dbReference type="EMBL" id="KAK8036587.1"/>
    </source>
</evidence>
<accession>A0ABR1SQH6</accession>
<keyword evidence="2" id="KW-1185">Reference proteome</keyword>
<organism evidence="1 2">
    <name type="scientific">Apiospora marii</name>
    <dbReference type="NCBI Taxonomy" id="335849"/>
    <lineage>
        <taxon>Eukaryota</taxon>
        <taxon>Fungi</taxon>
        <taxon>Dikarya</taxon>
        <taxon>Ascomycota</taxon>
        <taxon>Pezizomycotina</taxon>
        <taxon>Sordariomycetes</taxon>
        <taxon>Xylariomycetidae</taxon>
        <taxon>Amphisphaeriales</taxon>
        <taxon>Apiosporaceae</taxon>
        <taxon>Apiospora</taxon>
    </lineage>
</organism>
<protein>
    <submittedName>
        <fullName evidence="1">Uncharacterized protein</fullName>
    </submittedName>
</protein>
<dbReference type="EMBL" id="JAQQWI010000004">
    <property type="protein sequence ID" value="KAK8036587.1"/>
    <property type="molecule type" value="Genomic_DNA"/>
</dbReference>
<name>A0ABR1SQH6_9PEZI</name>
<sequence>MEVKGKTEVPHVVRLALIPGGTLREIFSSPNEASVVSKLILEFGPGFYLPQAPMATFEISPVVLCSIATASVNLGQFLYNAVFFCAALLSGLPFAPESAFSLLRGRRRDETRKANRALYGTRIIGIDIKLAILERTIAEELSSPSLEKGGIRQCFRGTTRLAGLDPWRSSHFWEPPQLVQRRPLRTPQRVPSGHAVACCYDAGGGHAGNYEQYHELHHKVPYMINPDKGSSSASLLNRG</sequence>